<dbReference type="InterPro" id="IPR050177">
    <property type="entry name" value="Lipid_A_modif_metabolic_enz"/>
</dbReference>
<dbReference type="AlphaFoldDB" id="B6BTL7"/>
<proteinExistence type="predicted"/>
<reference evidence="3" key="1">
    <citation type="journal article" date="2012" name="Stand. Genomic Sci.">
        <title>Genome sequence of strain HIMB624, a cultured representative from the OM43 clade of marine Betaproteobacteria.</title>
        <authorList>
            <person name="Huggett M.J."/>
            <person name="Hayakawa D.H."/>
            <person name="Rappe M.S."/>
        </authorList>
    </citation>
    <scope>NUCLEOTIDE SEQUENCE [LARGE SCALE GENOMIC DNA]</scope>
    <source>
        <strain evidence="3">KB13</strain>
    </source>
</reference>
<dbReference type="InterPro" id="IPR036291">
    <property type="entry name" value="NAD(P)-bd_dom_sf"/>
</dbReference>
<dbReference type="STRING" id="314607.KB13_366"/>
<dbReference type="PANTHER" id="PTHR43245">
    <property type="entry name" value="BIFUNCTIONAL POLYMYXIN RESISTANCE PROTEIN ARNA"/>
    <property type="match status" value="1"/>
</dbReference>
<dbReference type="Pfam" id="PF01370">
    <property type="entry name" value="Epimerase"/>
    <property type="match status" value="1"/>
</dbReference>
<dbReference type="Gene3D" id="3.40.50.720">
    <property type="entry name" value="NAD(P)-binding Rossmann-like Domain"/>
    <property type="match status" value="1"/>
</dbReference>
<dbReference type="CDD" id="cd08946">
    <property type="entry name" value="SDR_e"/>
    <property type="match status" value="1"/>
</dbReference>
<feature type="domain" description="NAD-dependent epimerase/dehydratase" evidence="1">
    <location>
        <begin position="5"/>
        <end position="234"/>
    </location>
</feature>
<gene>
    <name evidence="2" type="ORF">KB13_366</name>
</gene>
<dbReference type="InterPro" id="IPR001509">
    <property type="entry name" value="Epimerase_deHydtase"/>
</dbReference>
<dbReference type="SUPFAM" id="SSF51735">
    <property type="entry name" value="NAD(P)-binding Rossmann-fold domains"/>
    <property type="match status" value="1"/>
</dbReference>
<sequence>MSLSILVTGGAGYLGSTLVPVLLDRGFDVTVVDNFFYKQSSLNQLCKNPNFSIVNGDVRIKETIKPLIKKTDIVIPLAAYVGAPLCKKDPIGASSVNKDSIFMLLELLSPNQSILMPTTNSAYGSGDENNFCTEESPLRPISQYAIEKVEVEQRLMEFSNFISFRLATVFGMSPRMRMDLLVNDFCYRAVNDKFIVLFESHFKRNYIHVADVAKAFTHGIDNFETMRGNVFNVGLSSANLSKLELCEEIKKQIPDFVITEAKVGKDPDQRNYIVSNEKIEKTGYIPDVTLRDGISELIKGYQMIKNNQYSNI</sequence>
<dbReference type="EMBL" id="DS995299">
    <property type="protein sequence ID" value="EDZ64234.1"/>
    <property type="molecule type" value="Genomic_DNA"/>
</dbReference>
<evidence type="ECO:0000259" key="1">
    <source>
        <dbReference type="Pfam" id="PF01370"/>
    </source>
</evidence>
<protein>
    <submittedName>
        <fullName evidence="2">NAD-dependent epimerase/dehydratase</fullName>
    </submittedName>
</protein>
<organism evidence="2 3">
    <name type="scientific">beta proteobacterium KB13</name>
    <dbReference type="NCBI Taxonomy" id="314607"/>
    <lineage>
        <taxon>Bacteria</taxon>
        <taxon>Pseudomonadati</taxon>
        <taxon>Pseudomonadota</taxon>
        <taxon>Betaproteobacteria</taxon>
        <taxon>Nitrosomonadales</taxon>
        <taxon>OM43 clade</taxon>
    </lineage>
</organism>
<evidence type="ECO:0000313" key="2">
    <source>
        <dbReference type="EMBL" id="EDZ64234.1"/>
    </source>
</evidence>
<accession>B6BTL7</accession>
<dbReference type="HOGENOM" id="CLU_007383_4_0_4"/>
<keyword evidence="3" id="KW-1185">Reference proteome</keyword>
<evidence type="ECO:0000313" key="3">
    <source>
        <dbReference type="Proteomes" id="UP000004188"/>
    </source>
</evidence>
<dbReference type="Proteomes" id="UP000004188">
    <property type="component" value="Unassembled WGS sequence"/>
</dbReference>
<name>B6BTL7_9PROT</name>
<dbReference type="eggNOG" id="COG0451">
    <property type="taxonomic scope" value="Bacteria"/>
</dbReference>
<dbReference type="PANTHER" id="PTHR43245:SF23">
    <property type="entry name" value="NAD(P)-BINDING DOMAIN-CONTAINING PROTEIN"/>
    <property type="match status" value="1"/>
</dbReference>